<dbReference type="InterPro" id="IPR003439">
    <property type="entry name" value="ABC_transporter-like_ATP-bd"/>
</dbReference>
<dbReference type="GO" id="GO:0005524">
    <property type="term" value="F:ATP binding"/>
    <property type="evidence" value="ECO:0007669"/>
    <property type="project" value="UniProtKB-KW"/>
</dbReference>
<keyword evidence="2" id="KW-0813">Transport</keyword>
<feature type="compositionally biased region" description="Polar residues" evidence="5">
    <location>
        <begin position="273"/>
        <end position="297"/>
    </location>
</feature>
<reference evidence="7 8" key="1">
    <citation type="submission" date="2020-05" db="EMBL/GenBank/DDBJ databases">
        <authorList>
            <person name="Kim M.K."/>
        </authorList>
    </citation>
    <scope>NUCLEOTIDE SEQUENCE [LARGE SCALE GENOMIC DNA]</scope>
    <source>
        <strain evidence="7 8">BT25</strain>
    </source>
</reference>
<feature type="region of interest" description="Disordered" evidence="5">
    <location>
        <begin position="251"/>
        <end position="297"/>
    </location>
</feature>
<dbReference type="InterPro" id="IPR050166">
    <property type="entry name" value="ABC_transporter_ATP-bind"/>
</dbReference>
<keyword evidence="4 7" id="KW-0067">ATP-binding</keyword>
<evidence type="ECO:0000256" key="4">
    <source>
        <dbReference type="ARBA" id="ARBA00022840"/>
    </source>
</evidence>
<gene>
    <name evidence="7" type="ORF">HQ945_17670</name>
</gene>
<dbReference type="Pfam" id="PF00005">
    <property type="entry name" value="ABC_tran"/>
    <property type="match status" value="1"/>
</dbReference>
<dbReference type="AlphaFoldDB" id="A0A849VSZ8"/>
<evidence type="ECO:0000256" key="2">
    <source>
        <dbReference type="ARBA" id="ARBA00022448"/>
    </source>
</evidence>
<accession>A0A849VSZ8</accession>
<proteinExistence type="inferred from homology"/>
<dbReference type="Gene3D" id="3.40.50.300">
    <property type="entry name" value="P-loop containing nucleotide triphosphate hydrolases"/>
    <property type="match status" value="1"/>
</dbReference>
<comment type="similarity">
    <text evidence="1">Belongs to the ABC transporter superfamily.</text>
</comment>
<evidence type="ECO:0000313" key="8">
    <source>
        <dbReference type="Proteomes" id="UP000550508"/>
    </source>
</evidence>
<dbReference type="SUPFAM" id="SSF52540">
    <property type="entry name" value="P-loop containing nucleoside triphosphate hydrolases"/>
    <property type="match status" value="1"/>
</dbReference>
<protein>
    <submittedName>
        <fullName evidence="7">ABC transporter ATP-binding protein</fullName>
    </submittedName>
</protein>
<dbReference type="PANTHER" id="PTHR42788">
    <property type="entry name" value="TAURINE IMPORT ATP-BINDING PROTEIN-RELATED"/>
    <property type="match status" value="1"/>
</dbReference>
<evidence type="ECO:0000313" key="7">
    <source>
        <dbReference type="EMBL" id="NTS33092.1"/>
    </source>
</evidence>
<sequence length="297" mass="32080">MTSTAHLKISNVSRQFRVNGGELTALDRVSLDVKAGEFVTIVGASGCGKSTLLRLGAGLDTGHDGLVEHAGKPVTGPSLDRGIVFQEPRLFPWLTVERNVALGLENAAFSKAEKQDLVAKQIALVGLTGFEKAYPHQLSGGMAQRAGIARGLVNRPDVLFLDEPFGALDAITKAHLQGELQDIWAREQITMVLVTHDVDEAVYLGDRVVVMSPRPGRIREIVPVDLPHPRERTSAQLASIRNHVLDILNSTTRNGEPKTIAKQPAQVKRPPIKTTSAARNAPRSQPSGRPILSTTEI</sequence>
<name>A0A849VSZ8_9HYPH</name>
<evidence type="ECO:0000256" key="3">
    <source>
        <dbReference type="ARBA" id="ARBA00022741"/>
    </source>
</evidence>
<dbReference type="GO" id="GO:0016887">
    <property type="term" value="F:ATP hydrolysis activity"/>
    <property type="evidence" value="ECO:0007669"/>
    <property type="project" value="InterPro"/>
</dbReference>
<comment type="caution">
    <text evidence="7">The sequence shown here is derived from an EMBL/GenBank/DDBJ whole genome shotgun (WGS) entry which is preliminary data.</text>
</comment>
<dbReference type="SMART" id="SM00382">
    <property type="entry name" value="AAA"/>
    <property type="match status" value="1"/>
</dbReference>
<dbReference type="CDD" id="cd03293">
    <property type="entry name" value="ABC_NrtD_SsuB_transporters"/>
    <property type="match status" value="1"/>
</dbReference>
<organism evidence="7 8">
    <name type="scientific">Phyllobacterium pellucidum</name>
    <dbReference type="NCBI Taxonomy" id="2740464"/>
    <lineage>
        <taxon>Bacteria</taxon>
        <taxon>Pseudomonadati</taxon>
        <taxon>Pseudomonadota</taxon>
        <taxon>Alphaproteobacteria</taxon>
        <taxon>Hyphomicrobiales</taxon>
        <taxon>Phyllobacteriaceae</taxon>
        <taxon>Phyllobacterium</taxon>
    </lineage>
</organism>
<dbReference type="RefSeq" id="WP_091923590.1">
    <property type="nucleotide sequence ID" value="NZ_JABUMX010000004.1"/>
</dbReference>
<dbReference type="Proteomes" id="UP000550508">
    <property type="component" value="Unassembled WGS sequence"/>
</dbReference>
<dbReference type="EMBL" id="JABUMX010000004">
    <property type="protein sequence ID" value="NTS33092.1"/>
    <property type="molecule type" value="Genomic_DNA"/>
</dbReference>
<evidence type="ECO:0000256" key="1">
    <source>
        <dbReference type="ARBA" id="ARBA00005417"/>
    </source>
</evidence>
<feature type="domain" description="ABC transporter" evidence="6">
    <location>
        <begin position="7"/>
        <end position="238"/>
    </location>
</feature>
<dbReference type="PROSITE" id="PS50893">
    <property type="entry name" value="ABC_TRANSPORTER_2"/>
    <property type="match status" value="1"/>
</dbReference>
<dbReference type="InterPro" id="IPR017871">
    <property type="entry name" value="ABC_transporter-like_CS"/>
</dbReference>
<dbReference type="PROSITE" id="PS00211">
    <property type="entry name" value="ABC_TRANSPORTER_1"/>
    <property type="match status" value="1"/>
</dbReference>
<keyword evidence="3" id="KW-0547">Nucleotide-binding</keyword>
<dbReference type="InterPro" id="IPR003593">
    <property type="entry name" value="AAA+_ATPase"/>
</dbReference>
<dbReference type="InterPro" id="IPR027417">
    <property type="entry name" value="P-loop_NTPase"/>
</dbReference>
<evidence type="ECO:0000256" key="5">
    <source>
        <dbReference type="SAM" id="MobiDB-lite"/>
    </source>
</evidence>
<dbReference type="PANTHER" id="PTHR42788:SF13">
    <property type="entry name" value="ALIPHATIC SULFONATES IMPORT ATP-BINDING PROTEIN SSUB"/>
    <property type="match status" value="1"/>
</dbReference>
<keyword evidence="8" id="KW-1185">Reference proteome</keyword>
<evidence type="ECO:0000259" key="6">
    <source>
        <dbReference type="PROSITE" id="PS50893"/>
    </source>
</evidence>